<evidence type="ECO:0000256" key="4">
    <source>
        <dbReference type="ARBA" id="ARBA00022606"/>
    </source>
</evidence>
<keyword evidence="9 11" id="KW-0472">Membrane</keyword>
<comment type="subcellular location">
    <subcellularLocation>
        <location evidence="1">Membrane</location>
        <topology evidence="1">Multi-pass membrane protein</topology>
    </subcellularLocation>
</comment>
<evidence type="ECO:0000313" key="12">
    <source>
        <dbReference type="EMBL" id="CAA9503817.1"/>
    </source>
</evidence>
<evidence type="ECO:0000256" key="9">
    <source>
        <dbReference type="ARBA" id="ARBA00023136"/>
    </source>
</evidence>
<dbReference type="SUPFAM" id="SSF81321">
    <property type="entry name" value="Family A G protein-coupled receptor-like"/>
    <property type="match status" value="1"/>
</dbReference>
<evidence type="ECO:0000256" key="10">
    <source>
        <dbReference type="ARBA" id="ARBA00023170"/>
    </source>
</evidence>
<feature type="transmembrane region" description="Helical" evidence="11">
    <location>
        <begin position="49"/>
        <end position="69"/>
    </location>
</feature>
<name>A0A6J4SS55_9SPHN</name>
<keyword evidence="10" id="KW-0675">Receptor</keyword>
<accession>A0A6J4SS55</accession>
<dbReference type="PRINTS" id="PR00251">
    <property type="entry name" value="BACTRLOPSIN"/>
</dbReference>
<keyword evidence="6" id="KW-0681">Retinal protein</keyword>
<dbReference type="InterPro" id="IPR018229">
    <property type="entry name" value="Rhodopsin_retinal_BS"/>
</dbReference>
<keyword evidence="3" id="KW-0600">Photoreceptor protein</keyword>
<comment type="similarity">
    <text evidence="2">Belongs to the archaeal/bacterial/fungal opsin family.</text>
</comment>
<evidence type="ECO:0000256" key="3">
    <source>
        <dbReference type="ARBA" id="ARBA00022543"/>
    </source>
</evidence>
<dbReference type="PANTHER" id="PTHR28286:SF2">
    <property type="entry name" value="BACTERIORHODOPSIN _OPSIN, NOPA (EUROFUNG)"/>
    <property type="match status" value="1"/>
</dbReference>
<dbReference type="SMART" id="SM01021">
    <property type="entry name" value="Bac_rhodopsin"/>
    <property type="match status" value="1"/>
</dbReference>
<dbReference type="GO" id="GO:0005216">
    <property type="term" value="F:monoatomic ion channel activity"/>
    <property type="evidence" value="ECO:0007669"/>
    <property type="project" value="InterPro"/>
</dbReference>
<keyword evidence="5 11" id="KW-0812">Transmembrane</keyword>
<dbReference type="EMBL" id="CADCVW010000064">
    <property type="protein sequence ID" value="CAA9503817.1"/>
    <property type="molecule type" value="Genomic_DNA"/>
</dbReference>
<feature type="transmembrane region" description="Helical" evidence="11">
    <location>
        <begin position="81"/>
        <end position="100"/>
    </location>
</feature>
<dbReference type="GO" id="GO:0009881">
    <property type="term" value="F:photoreceptor activity"/>
    <property type="evidence" value="ECO:0007669"/>
    <property type="project" value="UniProtKB-KW"/>
</dbReference>
<dbReference type="InterPro" id="IPR001425">
    <property type="entry name" value="Arc/bac/fun_rhodopsins"/>
</dbReference>
<dbReference type="AlphaFoldDB" id="A0A6J4SS55"/>
<feature type="transmembrane region" description="Helical" evidence="11">
    <location>
        <begin position="139"/>
        <end position="160"/>
    </location>
</feature>
<dbReference type="Pfam" id="PF01036">
    <property type="entry name" value="Bac_rhodopsin"/>
    <property type="match status" value="1"/>
</dbReference>
<keyword evidence="8" id="KW-0157">Chromophore</keyword>
<evidence type="ECO:0000256" key="6">
    <source>
        <dbReference type="ARBA" id="ARBA00022925"/>
    </source>
</evidence>
<keyword evidence="7 11" id="KW-1133">Transmembrane helix</keyword>
<feature type="transmembrane region" description="Helical" evidence="11">
    <location>
        <begin position="210"/>
        <end position="231"/>
    </location>
</feature>
<evidence type="ECO:0000256" key="8">
    <source>
        <dbReference type="ARBA" id="ARBA00022991"/>
    </source>
</evidence>
<evidence type="ECO:0000256" key="2">
    <source>
        <dbReference type="ARBA" id="ARBA00008130"/>
    </source>
</evidence>
<reference evidence="12" key="1">
    <citation type="submission" date="2020-02" db="EMBL/GenBank/DDBJ databases">
        <authorList>
            <person name="Meier V. D."/>
        </authorList>
    </citation>
    <scope>NUCLEOTIDE SEQUENCE</scope>
    <source>
        <strain evidence="12">AVDCRST_MAG39</strain>
    </source>
</reference>
<evidence type="ECO:0000256" key="5">
    <source>
        <dbReference type="ARBA" id="ARBA00022692"/>
    </source>
</evidence>
<evidence type="ECO:0000256" key="1">
    <source>
        <dbReference type="ARBA" id="ARBA00004141"/>
    </source>
</evidence>
<feature type="transmembrane region" description="Helical" evidence="11">
    <location>
        <begin position="112"/>
        <end position="133"/>
    </location>
</feature>
<dbReference type="GO" id="GO:0007602">
    <property type="term" value="P:phototransduction"/>
    <property type="evidence" value="ECO:0007669"/>
    <property type="project" value="UniProtKB-KW"/>
</dbReference>
<gene>
    <name evidence="12" type="ORF">AVDCRST_MAG39-1530</name>
</gene>
<dbReference type="PROSITE" id="PS00950">
    <property type="entry name" value="BACTERIAL_OPSIN_1"/>
    <property type="match status" value="1"/>
</dbReference>
<dbReference type="GO" id="GO:0016020">
    <property type="term" value="C:membrane"/>
    <property type="evidence" value="ECO:0007669"/>
    <property type="project" value="UniProtKB-SubCell"/>
</dbReference>
<evidence type="ECO:0000256" key="11">
    <source>
        <dbReference type="SAM" id="Phobius"/>
    </source>
</evidence>
<proteinExistence type="inferred from homology"/>
<feature type="transmembrane region" description="Helical" evidence="11">
    <location>
        <begin position="181"/>
        <end position="204"/>
    </location>
</feature>
<evidence type="ECO:0000256" key="7">
    <source>
        <dbReference type="ARBA" id="ARBA00022989"/>
    </source>
</evidence>
<feature type="transmembrane region" description="Helical" evidence="11">
    <location>
        <begin position="12"/>
        <end position="29"/>
    </location>
</feature>
<sequence length="247" mass="26460">MTPKPLDPDVALWLWLGVAGMVLSALVLFPRTRKARTPYEESELVNQFFVLLIASGTYLAMALGQGSVIAGDGRQVQVSRYMTWAFTTPLLLLGLASTALGSPIARRKPVVAGLIGADVIMIVTGLVAALSPQGSAQKWIWFTVSSGAFLAVLAILWTTLRAESRATGDDHHRLFLRNNSALSVIWLLYPLNFVFGTEGLGLYGQAPTTAGYTLLDLLSKPIYGFFALAGVKRLVDGRAGGAPTLNP</sequence>
<dbReference type="Gene3D" id="1.20.1070.10">
    <property type="entry name" value="Rhodopsin 7-helix transmembrane proteins"/>
    <property type="match status" value="1"/>
</dbReference>
<protein>
    <submittedName>
        <fullName evidence="12">Bacteriorhodopsin-like protein</fullName>
    </submittedName>
</protein>
<organism evidence="12">
    <name type="scientific">uncultured Sphingomonadaceae bacterium</name>
    <dbReference type="NCBI Taxonomy" id="169976"/>
    <lineage>
        <taxon>Bacteria</taxon>
        <taxon>Pseudomonadati</taxon>
        <taxon>Pseudomonadota</taxon>
        <taxon>Alphaproteobacteria</taxon>
        <taxon>Sphingomonadales</taxon>
        <taxon>Sphingomonadaceae</taxon>
        <taxon>environmental samples</taxon>
    </lineage>
</organism>
<keyword evidence="4" id="KW-0716">Sensory transduction</keyword>
<dbReference type="PANTHER" id="PTHR28286">
    <property type="match status" value="1"/>
</dbReference>